<accession>A0ABC9FLQ6</accession>
<sequence>MAAPPSGAMSPPSLRASPRLPDEIVEDIFVRVPPSDPALLLRGALACKRFARLFAGTGFRRRYREHHRAAAAAPMLGFLANLTFTGGVARFIPTPGAGGFCPARDERHGYRAHDARHGRVLLTKLLPQGTTDLPHGHDQESVLAIWDPTTDDLRHLPLLHRRREVLTWNAAVLCGAGGAAGDHIDCHSAPFRVVFLGIDAKNTTAHVFSSDSGEWSKVSRNNNLPGDDLDESQPGVVLAGNAAVHFMLAKGNRILKLDVATGKMCLLHLPRLCSRVVLMAMDDGRKIGFAEMLLPLSALRIWSVELGPDGVEKRWVITRTIELDKHLPDDALVPRSMPCVAAYADGAGVIFLKMIDGLYALDLKSGQATRIPMTSGFYGIIPYVSFYTPVLRAALATSGEGSSAGASTSSSQTQGAHHLRGFLELAM</sequence>
<dbReference type="SUPFAM" id="SSF81383">
    <property type="entry name" value="F-box domain"/>
    <property type="match status" value="1"/>
</dbReference>
<dbReference type="Pfam" id="PF23635">
    <property type="entry name" value="Beta-prop_AT5G49610-like"/>
    <property type="match status" value="1"/>
</dbReference>
<dbReference type="Proteomes" id="UP001497457">
    <property type="component" value="Chromosome 6rd"/>
</dbReference>
<proteinExistence type="predicted"/>
<dbReference type="PANTHER" id="PTHR32133:SF315">
    <property type="entry name" value="F-BOX DOMAIN-CONTAINING PROTEIN"/>
    <property type="match status" value="1"/>
</dbReference>
<dbReference type="PANTHER" id="PTHR32133">
    <property type="entry name" value="OS07G0120400 PROTEIN"/>
    <property type="match status" value="1"/>
</dbReference>
<evidence type="ECO:0000259" key="1">
    <source>
        <dbReference type="Pfam" id="PF23635"/>
    </source>
</evidence>
<reference evidence="2" key="1">
    <citation type="submission" date="2024-10" db="EMBL/GenBank/DDBJ databases">
        <authorList>
            <person name="Ryan C."/>
        </authorList>
    </citation>
    <scope>NUCLEOTIDE SEQUENCE [LARGE SCALE GENOMIC DNA]</scope>
</reference>
<dbReference type="InterPro" id="IPR056594">
    <property type="entry name" value="AT5G49610-like_b-prop"/>
</dbReference>
<dbReference type="EMBL" id="OZ075116">
    <property type="protein sequence ID" value="CAL5077321.1"/>
    <property type="molecule type" value="Genomic_DNA"/>
</dbReference>
<evidence type="ECO:0000313" key="2">
    <source>
        <dbReference type="EMBL" id="CAL5077321.1"/>
    </source>
</evidence>
<organism evidence="2 3">
    <name type="scientific">Urochloa decumbens</name>
    <dbReference type="NCBI Taxonomy" id="240449"/>
    <lineage>
        <taxon>Eukaryota</taxon>
        <taxon>Viridiplantae</taxon>
        <taxon>Streptophyta</taxon>
        <taxon>Embryophyta</taxon>
        <taxon>Tracheophyta</taxon>
        <taxon>Spermatophyta</taxon>
        <taxon>Magnoliopsida</taxon>
        <taxon>Liliopsida</taxon>
        <taxon>Poales</taxon>
        <taxon>Poaceae</taxon>
        <taxon>PACMAD clade</taxon>
        <taxon>Panicoideae</taxon>
        <taxon>Panicodae</taxon>
        <taxon>Paniceae</taxon>
        <taxon>Melinidinae</taxon>
        <taxon>Urochloa</taxon>
    </lineage>
</organism>
<dbReference type="AlphaFoldDB" id="A0ABC9FLQ6"/>
<keyword evidence="3" id="KW-1185">Reference proteome</keyword>
<name>A0ABC9FLQ6_9POAL</name>
<feature type="domain" description="F-box protein AT5G49610-like beta-propeller" evidence="1">
    <location>
        <begin position="152"/>
        <end position="390"/>
    </location>
</feature>
<protein>
    <recommendedName>
        <fullName evidence="1">F-box protein AT5G49610-like beta-propeller domain-containing protein</fullName>
    </recommendedName>
</protein>
<gene>
    <name evidence="2" type="ORF">URODEC1_LOCUS106596</name>
</gene>
<evidence type="ECO:0000313" key="3">
    <source>
        <dbReference type="Proteomes" id="UP001497457"/>
    </source>
</evidence>
<dbReference type="InterPro" id="IPR036047">
    <property type="entry name" value="F-box-like_dom_sf"/>
</dbReference>